<evidence type="ECO:0000313" key="1">
    <source>
        <dbReference type="EMBL" id="SDI39755.1"/>
    </source>
</evidence>
<evidence type="ECO:0000313" key="2">
    <source>
        <dbReference type="Proteomes" id="UP000183263"/>
    </source>
</evidence>
<protein>
    <submittedName>
        <fullName evidence="1">Uncharacterized protein</fullName>
    </submittedName>
</protein>
<accession>A0A1G8K8H4</accession>
<dbReference type="AlphaFoldDB" id="A0A1G8K8H4"/>
<gene>
    <name evidence="1" type="ORF">SAMN05444695_10756</name>
</gene>
<keyword evidence="2" id="KW-1185">Reference proteome</keyword>
<dbReference type="RefSeq" id="WP_072738226.1">
    <property type="nucleotide sequence ID" value="NZ_CP048813.1"/>
</dbReference>
<dbReference type="Proteomes" id="UP000183263">
    <property type="component" value="Unassembled WGS sequence"/>
</dbReference>
<organism evidence="1 2">
    <name type="scientific">Rhodococcus triatomae</name>
    <dbReference type="NCBI Taxonomy" id="300028"/>
    <lineage>
        <taxon>Bacteria</taxon>
        <taxon>Bacillati</taxon>
        <taxon>Actinomycetota</taxon>
        <taxon>Actinomycetes</taxon>
        <taxon>Mycobacteriales</taxon>
        <taxon>Nocardiaceae</taxon>
        <taxon>Rhodococcus</taxon>
    </lineage>
</organism>
<proteinExistence type="predicted"/>
<dbReference type="EMBL" id="FNDN01000007">
    <property type="protein sequence ID" value="SDI39755.1"/>
    <property type="molecule type" value="Genomic_DNA"/>
</dbReference>
<name>A0A1G8K8H4_9NOCA</name>
<sequence>MKAWRGFLPPTPEPHGSTASRIYKTAHGKLVDAGVTEEILPPRNMSAIERTAATTAVAGELVGEGWAVRDEVLV</sequence>
<reference evidence="1 2" key="1">
    <citation type="submission" date="2016-10" db="EMBL/GenBank/DDBJ databases">
        <authorList>
            <person name="de Groot N.N."/>
        </authorList>
    </citation>
    <scope>NUCLEOTIDE SEQUENCE [LARGE SCALE GENOMIC DNA]</scope>
    <source>
        <strain evidence="1 2">DSM 44892</strain>
    </source>
</reference>